<evidence type="ECO:0000256" key="1">
    <source>
        <dbReference type="SAM" id="MobiDB-lite"/>
    </source>
</evidence>
<name>A0A2Z7AQT6_9LAMI</name>
<dbReference type="GO" id="GO:0043565">
    <property type="term" value="F:sequence-specific DNA binding"/>
    <property type="evidence" value="ECO:0007669"/>
    <property type="project" value="TreeGrafter"/>
</dbReference>
<sequence>MAAKRLRGDDCDDEDQDQMKPKRMRSGRCFASVIRQVVMKNFFDNMCSTLEPLIRKVVSEEVESRLRSSGGLDWIPRYPSNHQIVKADANEEATKVSLRFTERLSLPIFTGTKIVDIHNNPLQIVVDNGGQYCSCNIRVEIVVLDGEFPGTNSDDFGRYIVKERTGKRPLIAGESKVITLWNGVGAVGDIEFTDNSSWIRSRRFRLGARVLKIQGGSPTTTTIREAVTEAFVVKDHRGELYKKHHPPALNDEVWRLEKIGKISGGAYIQRLVKDAYAKWNCLEEFDSQAHSTAQLLTHRGEMEGDSYNCSEQMSVMCYGGDAYLSNGSCEVDRMSNNEEGEWPLNSGFYISHGEL</sequence>
<dbReference type="AlphaFoldDB" id="A0A2Z7AQT6"/>
<dbReference type="GO" id="GO:0080142">
    <property type="term" value="P:regulation of salicylic acid biosynthetic process"/>
    <property type="evidence" value="ECO:0007669"/>
    <property type="project" value="TreeGrafter"/>
</dbReference>
<evidence type="ECO:0000313" key="3">
    <source>
        <dbReference type="EMBL" id="KZV21719.1"/>
    </source>
</evidence>
<dbReference type="GO" id="GO:0005634">
    <property type="term" value="C:nucleus"/>
    <property type="evidence" value="ECO:0007669"/>
    <property type="project" value="TreeGrafter"/>
</dbReference>
<protein>
    <recommendedName>
        <fullName evidence="2">Calmodulin binding protein-like N-terminal domain-containing protein</fullName>
    </recommendedName>
</protein>
<dbReference type="Proteomes" id="UP000250235">
    <property type="component" value="Unassembled WGS sequence"/>
</dbReference>
<dbReference type="EMBL" id="KV014877">
    <property type="protein sequence ID" value="KZV21719.1"/>
    <property type="molecule type" value="Genomic_DNA"/>
</dbReference>
<organism evidence="3 4">
    <name type="scientific">Dorcoceras hygrometricum</name>
    <dbReference type="NCBI Taxonomy" id="472368"/>
    <lineage>
        <taxon>Eukaryota</taxon>
        <taxon>Viridiplantae</taxon>
        <taxon>Streptophyta</taxon>
        <taxon>Embryophyta</taxon>
        <taxon>Tracheophyta</taxon>
        <taxon>Spermatophyta</taxon>
        <taxon>Magnoliopsida</taxon>
        <taxon>eudicotyledons</taxon>
        <taxon>Gunneridae</taxon>
        <taxon>Pentapetalae</taxon>
        <taxon>asterids</taxon>
        <taxon>lamiids</taxon>
        <taxon>Lamiales</taxon>
        <taxon>Gesneriaceae</taxon>
        <taxon>Didymocarpoideae</taxon>
        <taxon>Trichosporeae</taxon>
        <taxon>Loxocarpinae</taxon>
        <taxon>Dorcoceras</taxon>
    </lineage>
</organism>
<dbReference type="GO" id="GO:0003700">
    <property type="term" value="F:DNA-binding transcription factor activity"/>
    <property type="evidence" value="ECO:0007669"/>
    <property type="project" value="TreeGrafter"/>
</dbReference>
<evidence type="ECO:0000313" key="4">
    <source>
        <dbReference type="Proteomes" id="UP000250235"/>
    </source>
</evidence>
<accession>A0A2Z7AQT6</accession>
<dbReference type="PANTHER" id="PTHR31713">
    <property type="entry name" value="OS02G0177800 PROTEIN"/>
    <property type="match status" value="1"/>
</dbReference>
<dbReference type="PANTHER" id="PTHR31713:SF42">
    <property type="entry name" value="PROTEIN SAR DEFICIENT 1"/>
    <property type="match status" value="1"/>
</dbReference>
<feature type="region of interest" description="Disordered" evidence="1">
    <location>
        <begin position="1"/>
        <end position="22"/>
    </location>
</feature>
<proteinExistence type="predicted"/>
<feature type="domain" description="Calmodulin binding protein-like N-terminal" evidence="2">
    <location>
        <begin position="97"/>
        <end position="236"/>
    </location>
</feature>
<dbReference type="InterPro" id="IPR046831">
    <property type="entry name" value="Calmodulin_bind_N"/>
</dbReference>
<gene>
    <name evidence="3" type="ORF">F511_02877</name>
</gene>
<dbReference type="GO" id="GO:0005516">
    <property type="term" value="F:calmodulin binding"/>
    <property type="evidence" value="ECO:0007669"/>
    <property type="project" value="InterPro"/>
</dbReference>
<evidence type="ECO:0000259" key="2">
    <source>
        <dbReference type="Pfam" id="PF07887"/>
    </source>
</evidence>
<dbReference type="OrthoDB" id="757051at2759"/>
<keyword evidence="4" id="KW-1185">Reference proteome</keyword>
<reference evidence="3 4" key="1">
    <citation type="journal article" date="2015" name="Proc. Natl. Acad. Sci. U.S.A.">
        <title>The resurrection genome of Boea hygrometrica: A blueprint for survival of dehydration.</title>
        <authorList>
            <person name="Xiao L."/>
            <person name="Yang G."/>
            <person name="Zhang L."/>
            <person name="Yang X."/>
            <person name="Zhao S."/>
            <person name="Ji Z."/>
            <person name="Zhou Q."/>
            <person name="Hu M."/>
            <person name="Wang Y."/>
            <person name="Chen M."/>
            <person name="Xu Y."/>
            <person name="Jin H."/>
            <person name="Xiao X."/>
            <person name="Hu G."/>
            <person name="Bao F."/>
            <person name="Hu Y."/>
            <person name="Wan P."/>
            <person name="Li L."/>
            <person name="Deng X."/>
            <person name="Kuang T."/>
            <person name="Xiang C."/>
            <person name="Zhu J.K."/>
            <person name="Oliver M.J."/>
            <person name="He Y."/>
        </authorList>
    </citation>
    <scope>NUCLEOTIDE SEQUENCE [LARGE SCALE GENOMIC DNA]</scope>
    <source>
        <strain evidence="4">cv. XS01</strain>
    </source>
</reference>
<dbReference type="InterPro" id="IPR012416">
    <property type="entry name" value="CBP60"/>
</dbReference>
<dbReference type="Pfam" id="PF07887">
    <property type="entry name" value="Calmodulin_bind"/>
    <property type="match status" value="1"/>
</dbReference>